<dbReference type="InterPro" id="IPR041685">
    <property type="entry name" value="AAA_GajA/Old/RecF-like"/>
</dbReference>
<evidence type="ECO:0000256" key="1">
    <source>
        <dbReference type="SAM" id="MobiDB-lite"/>
    </source>
</evidence>
<dbReference type="InterPro" id="IPR027417">
    <property type="entry name" value="P-loop_NTPase"/>
</dbReference>
<keyword evidence="4" id="KW-0378">Hydrolase</keyword>
<accession>A0A5J6SUK7</accession>
<evidence type="ECO:0000313" key="4">
    <source>
        <dbReference type="EMBL" id="QFF99917.1"/>
    </source>
</evidence>
<name>A0A5J6SUK7_9BACI</name>
<dbReference type="InterPro" id="IPR051396">
    <property type="entry name" value="Bact_Antivir_Def_Nuclease"/>
</dbReference>
<dbReference type="InterPro" id="IPR034139">
    <property type="entry name" value="TOPRIM_OLD"/>
</dbReference>
<dbReference type="Gene3D" id="3.40.50.300">
    <property type="entry name" value="P-loop containing nucleotide triphosphate hydrolases"/>
    <property type="match status" value="2"/>
</dbReference>
<feature type="region of interest" description="Disordered" evidence="1">
    <location>
        <begin position="642"/>
        <end position="664"/>
    </location>
</feature>
<dbReference type="Pfam" id="PF13175">
    <property type="entry name" value="AAA_15"/>
    <property type="match status" value="1"/>
</dbReference>
<dbReference type="AlphaFoldDB" id="A0A5J6SUK7"/>
<dbReference type="Proteomes" id="UP000325517">
    <property type="component" value="Chromosome"/>
</dbReference>
<dbReference type="GO" id="GO:0004519">
    <property type="term" value="F:endonuclease activity"/>
    <property type="evidence" value="ECO:0007669"/>
    <property type="project" value="UniProtKB-KW"/>
</dbReference>
<keyword evidence="4" id="KW-0255">Endonuclease</keyword>
<dbReference type="RefSeq" id="WP_151700817.1">
    <property type="nucleotide sequence ID" value="NZ_CP031223.1"/>
</dbReference>
<gene>
    <name evidence="4" type="ORF">PB01_14400</name>
</gene>
<evidence type="ECO:0000313" key="5">
    <source>
        <dbReference type="Proteomes" id="UP000325517"/>
    </source>
</evidence>
<feature type="domain" description="OLD protein-like TOPRIM" evidence="3">
    <location>
        <begin position="472"/>
        <end position="536"/>
    </location>
</feature>
<dbReference type="PANTHER" id="PTHR43581:SF2">
    <property type="entry name" value="EXCINUCLEASE ATPASE SUBUNIT"/>
    <property type="match status" value="1"/>
</dbReference>
<evidence type="ECO:0000259" key="3">
    <source>
        <dbReference type="Pfam" id="PF20469"/>
    </source>
</evidence>
<organism evidence="4 5">
    <name type="scientific">Psychrobacillus glaciei</name>
    <dbReference type="NCBI Taxonomy" id="2283160"/>
    <lineage>
        <taxon>Bacteria</taxon>
        <taxon>Bacillati</taxon>
        <taxon>Bacillota</taxon>
        <taxon>Bacilli</taxon>
        <taxon>Bacillales</taxon>
        <taxon>Bacillaceae</taxon>
        <taxon>Psychrobacillus</taxon>
    </lineage>
</organism>
<dbReference type="EMBL" id="CP031223">
    <property type="protein sequence ID" value="QFF99917.1"/>
    <property type="molecule type" value="Genomic_DNA"/>
</dbReference>
<dbReference type="OrthoDB" id="308933at2"/>
<keyword evidence="4" id="KW-0540">Nuclease</keyword>
<reference evidence="4 5" key="1">
    <citation type="submission" date="2018-07" db="EMBL/GenBank/DDBJ databases">
        <title>Complete genome sequence of Psychrobacillus sp. PB01, isolated from iceberg, and comparative genome analysis of Psychrobacillus strains.</title>
        <authorList>
            <person name="Lee P.C."/>
        </authorList>
    </citation>
    <scope>NUCLEOTIDE SEQUENCE [LARGE SCALE GENOMIC DNA]</scope>
    <source>
        <strain evidence="4 5">PB01</strain>
    </source>
</reference>
<evidence type="ECO:0000259" key="2">
    <source>
        <dbReference type="Pfam" id="PF13175"/>
    </source>
</evidence>
<keyword evidence="5" id="KW-1185">Reference proteome</keyword>
<sequence>MLLKEITIQNYRKFQGEFFSMADEVTLLAGANNSGKTSMINLIGSILQNGKTPFCISDIPVQLSKKWVDKVCPIFIECFEENQDVLATIEMIVNKLFDTNLPTSSGDLLIPATSIRFRVDYNESDDIRNFADFIMDLNPDNKSVYFEHLFQPTKISFSQALEINLKKLKDRFIKINTSEDPTLKIEQFKEIILSTYEASILEKCFFSDSDYTNKVEIELSTFRRLFNYKYINAGRSLDDQNNGNYRSLSKNMVELAKHNESFSTLLADLPDKILSPIQDAKIIDLVRDASIKGLSEAVKTIATANGGNTASMILDIDINEDTITTLLNQITNTKYKYEGYYLNEASQGLGYSNMIYILLQLESYKRKIDPLLVNIFVVEEPESHMHPQMQRIFGKYLNKYFFEKKIQGLISTHSGEMVRLTEMKNLRVSRPLNHLASKIYDFSSFKDSISGDATLDNFYNWFYEIGFSDIVFADRVILYEGDTERLLIRKLLTLDKYEELNQKYIAFVQVGGAYAHKYSEIIKFLNIKTLILTDLDYKKDADTVEAVIASLTTNATINSYYLESTGIDSPTVPNLYEWKETGGNELFGGLALVNYQGKTEDYARTLEEAMLAKHYGFNVLERKNRDEWIQLRENDKLKYTVPKPVKPKRDESAPETLEPDDSNLDQKYSIREIVKHTENGKTDFMYSVILNGLIEKMLPDYIEEGLNWLQN</sequence>
<dbReference type="KEGG" id="psyo:PB01_14400"/>
<dbReference type="Pfam" id="PF20469">
    <property type="entry name" value="OLD-like_TOPRIM"/>
    <property type="match status" value="1"/>
</dbReference>
<feature type="domain" description="Endonuclease GajA/Old nuclease/RecF-like AAA" evidence="2">
    <location>
        <begin position="1"/>
        <end position="418"/>
    </location>
</feature>
<protein>
    <submittedName>
        <fullName evidence="4">ATP-dependent endonuclease</fullName>
    </submittedName>
</protein>
<proteinExistence type="predicted"/>
<dbReference type="PANTHER" id="PTHR43581">
    <property type="entry name" value="ATP/GTP PHOSPHATASE"/>
    <property type="match status" value="1"/>
</dbReference>
<dbReference type="SUPFAM" id="SSF52540">
    <property type="entry name" value="P-loop containing nucleoside triphosphate hydrolases"/>
    <property type="match status" value="1"/>
</dbReference>
<dbReference type="CDD" id="cd01026">
    <property type="entry name" value="TOPRIM_OLD"/>
    <property type="match status" value="1"/>
</dbReference>